<evidence type="ECO:0000256" key="1">
    <source>
        <dbReference type="ARBA" id="ARBA00008645"/>
    </source>
</evidence>
<dbReference type="InterPro" id="IPR000073">
    <property type="entry name" value="AB_hydrolase_1"/>
</dbReference>
<keyword evidence="2 4" id="KW-0378">Hydrolase</keyword>
<sequence>DNCGTFELLLPHIIKENNLHVIAIDEPGCGLSSHLPAGAEYPKWGLVKEMKRVANYLEWKNFSIIGHSRGAGFSIFFAAMFPEMVQSVIAIDAFGAFFTKENYPYTDREGLVLNKLLSFDEKLMKTPNLEETAPVYSEEEAVKRIMTATPFGLTPKTARILMKRGSKQHKGGYIFTRDLRHKLPIMGPLPTRADLLEFSERIRCDLLILLATKGPFSHFDSTDWFDIYKSKCRTFKSVTVKGKHYIHMDVPEEVASHINEFLQESILKGPIANVEFL</sequence>
<dbReference type="PANTHER" id="PTHR43798">
    <property type="entry name" value="MONOACYLGLYCEROL LIPASE"/>
    <property type="match status" value="1"/>
</dbReference>
<feature type="non-terminal residue" evidence="4">
    <location>
        <position position="1"/>
    </location>
</feature>
<gene>
    <name evidence="4" type="ORF">B4U80_12822</name>
</gene>
<comment type="caution">
    <text evidence="4">The sequence shown here is derived from an EMBL/GenBank/DDBJ whole genome shotgun (WGS) entry which is preliminary data.</text>
</comment>
<dbReference type="STRING" id="299467.A0A443SKE0"/>
<dbReference type="EMBL" id="NCKV01001635">
    <property type="protein sequence ID" value="RWS28001.1"/>
    <property type="molecule type" value="Genomic_DNA"/>
</dbReference>
<dbReference type="GO" id="GO:0016020">
    <property type="term" value="C:membrane"/>
    <property type="evidence" value="ECO:0007669"/>
    <property type="project" value="TreeGrafter"/>
</dbReference>
<keyword evidence="5" id="KW-1185">Reference proteome</keyword>
<protein>
    <submittedName>
        <fullName evidence="4">Serine hydrolase-like protein</fullName>
    </submittedName>
</protein>
<dbReference type="OrthoDB" id="190201at2759"/>
<dbReference type="PANTHER" id="PTHR43798:SF14">
    <property type="entry name" value="SERINE HYDROLASE-LIKE PROTEIN DDB_G0286239"/>
    <property type="match status" value="1"/>
</dbReference>
<organism evidence="4 5">
    <name type="scientific">Leptotrombidium deliense</name>
    <dbReference type="NCBI Taxonomy" id="299467"/>
    <lineage>
        <taxon>Eukaryota</taxon>
        <taxon>Metazoa</taxon>
        <taxon>Ecdysozoa</taxon>
        <taxon>Arthropoda</taxon>
        <taxon>Chelicerata</taxon>
        <taxon>Arachnida</taxon>
        <taxon>Acari</taxon>
        <taxon>Acariformes</taxon>
        <taxon>Trombidiformes</taxon>
        <taxon>Prostigmata</taxon>
        <taxon>Anystina</taxon>
        <taxon>Parasitengona</taxon>
        <taxon>Trombiculoidea</taxon>
        <taxon>Trombiculidae</taxon>
        <taxon>Leptotrombidium</taxon>
    </lineage>
</organism>
<dbReference type="VEuPathDB" id="VectorBase:LDEU004039"/>
<evidence type="ECO:0000313" key="4">
    <source>
        <dbReference type="EMBL" id="RWS28001.1"/>
    </source>
</evidence>
<reference evidence="4 5" key="1">
    <citation type="journal article" date="2018" name="Gigascience">
        <title>Genomes of trombidid mites reveal novel predicted allergens and laterally-transferred genes associated with secondary metabolism.</title>
        <authorList>
            <person name="Dong X."/>
            <person name="Chaisiri K."/>
            <person name="Xia D."/>
            <person name="Armstrong S.D."/>
            <person name="Fang Y."/>
            <person name="Donnelly M.J."/>
            <person name="Kadowaki T."/>
            <person name="McGarry J.W."/>
            <person name="Darby A.C."/>
            <person name="Makepeace B.L."/>
        </authorList>
    </citation>
    <scope>NUCLEOTIDE SEQUENCE [LARGE SCALE GENOMIC DNA]</scope>
    <source>
        <strain evidence="4">UoL-UT</strain>
    </source>
</reference>
<name>A0A443SKE0_9ACAR</name>
<evidence type="ECO:0000259" key="3">
    <source>
        <dbReference type="Pfam" id="PF00561"/>
    </source>
</evidence>
<evidence type="ECO:0000256" key="2">
    <source>
        <dbReference type="ARBA" id="ARBA00022801"/>
    </source>
</evidence>
<dbReference type="Gene3D" id="3.40.50.1820">
    <property type="entry name" value="alpha/beta hydrolase"/>
    <property type="match status" value="1"/>
</dbReference>
<dbReference type="PRINTS" id="PR00111">
    <property type="entry name" value="ABHYDROLASE"/>
</dbReference>
<feature type="domain" description="AB hydrolase-1" evidence="3">
    <location>
        <begin position="18"/>
        <end position="93"/>
    </location>
</feature>
<dbReference type="InterPro" id="IPR029058">
    <property type="entry name" value="AB_hydrolase_fold"/>
</dbReference>
<dbReference type="Pfam" id="PF00561">
    <property type="entry name" value="Abhydrolase_1"/>
    <property type="match status" value="1"/>
</dbReference>
<dbReference type="GO" id="GO:0016787">
    <property type="term" value="F:hydrolase activity"/>
    <property type="evidence" value="ECO:0007669"/>
    <property type="project" value="UniProtKB-KW"/>
</dbReference>
<dbReference type="InterPro" id="IPR050266">
    <property type="entry name" value="AB_hydrolase_sf"/>
</dbReference>
<dbReference type="Proteomes" id="UP000288716">
    <property type="component" value="Unassembled WGS sequence"/>
</dbReference>
<dbReference type="AlphaFoldDB" id="A0A443SKE0"/>
<accession>A0A443SKE0</accession>
<proteinExistence type="inferred from homology"/>
<dbReference type="SUPFAM" id="SSF53474">
    <property type="entry name" value="alpha/beta-Hydrolases"/>
    <property type="match status" value="1"/>
</dbReference>
<evidence type="ECO:0000313" key="5">
    <source>
        <dbReference type="Proteomes" id="UP000288716"/>
    </source>
</evidence>
<comment type="similarity">
    <text evidence="1">Belongs to the AB hydrolase superfamily.</text>
</comment>